<sequence length="129" mass="12532">MFKCTIVICALIACVAAKPGLLHAPLVAAAPVIAAPAPAVVTATSSQVVARNFNGIATAPLIAPVAPIAPIAAPIVRAVAPVAAPLAAATFAHPVAAPVIAKYAAAPLAAPFAYSAPLSYAAAPAPLFI</sequence>
<keyword evidence="1" id="KW-0732">Signal</keyword>
<evidence type="ECO:0000313" key="2">
    <source>
        <dbReference type="Proteomes" id="UP000515160"/>
    </source>
</evidence>
<dbReference type="Proteomes" id="UP000515160">
    <property type="component" value="Chromosome 3"/>
</dbReference>
<feature type="chain" id="PRO_5027605541" evidence="1">
    <location>
        <begin position="18"/>
        <end position="129"/>
    </location>
</feature>
<dbReference type="PANTHER" id="PTHR35685">
    <property type="entry name" value="825-OAK-RELATED-RELATED"/>
    <property type="match status" value="1"/>
</dbReference>
<reference evidence="3" key="1">
    <citation type="submission" date="2025-08" db="UniProtKB">
        <authorList>
            <consortium name="RefSeq"/>
        </authorList>
    </citation>
    <scope>IDENTIFICATION</scope>
    <source>
        <strain evidence="3">15112-1751.03</strain>
        <tissue evidence="3">Whole Adult</tissue>
    </source>
</reference>
<dbReference type="GeneID" id="117568832"/>
<dbReference type="RefSeq" id="XP_034105599.1">
    <property type="nucleotide sequence ID" value="XM_034249708.2"/>
</dbReference>
<keyword evidence="2" id="KW-1185">Reference proteome</keyword>
<proteinExistence type="predicted"/>
<evidence type="ECO:0000313" key="3">
    <source>
        <dbReference type="RefSeq" id="XP_034105599.1"/>
    </source>
</evidence>
<accession>A0A6P8WTZ6</accession>
<feature type="signal peptide" evidence="1">
    <location>
        <begin position="1"/>
        <end position="17"/>
    </location>
</feature>
<name>A0A6P8WTZ6_DROAB</name>
<gene>
    <name evidence="3" type="primary">LOC117568832</name>
</gene>
<protein>
    <submittedName>
        <fullName evidence="3">Translation initiation factor IF-2-like</fullName>
    </submittedName>
</protein>
<dbReference type="PANTHER" id="PTHR35685:SF2">
    <property type="entry name" value="825-OAK-RELATED"/>
    <property type="match status" value="1"/>
</dbReference>
<evidence type="ECO:0000256" key="1">
    <source>
        <dbReference type="SAM" id="SignalP"/>
    </source>
</evidence>
<organism evidence="2 3">
    <name type="scientific">Drosophila albomicans</name>
    <name type="common">Fruit fly</name>
    <dbReference type="NCBI Taxonomy" id="7291"/>
    <lineage>
        <taxon>Eukaryota</taxon>
        <taxon>Metazoa</taxon>
        <taxon>Ecdysozoa</taxon>
        <taxon>Arthropoda</taxon>
        <taxon>Hexapoda</taxon>
        <taxon>Insecta</taxon>
        <taxon>Pterygota</taxon>
        <taxon>Neoptera</taxon>
        <taxon>Endopterygota</taxon>
        <taxon>Diptera</taxon>
        <taxon>Brachycera</taxon>
        <taxon>Muscomorpha</taxon>
        <taxon>Ephydroidea</taxon>
        <taxon>Drosophilidae</taxon>
        <taxon>Drosophila</taxon>
    </lineage>
</organism>
<dbReference type="AlphaFoldDB" id="A0A6P8WTZ6"/>